<reference evidence="9" key="1">
    <citation type="submission" date="2025-08" db="UniProtKB">
        <authorList>
            <consortium name="Ensembl"/>
        </authorList>
    </citation>
    <scope>IDENTIFICATION</scope>
</reference>
<dbReference type="SUPFAM" id="SSF49899">
    <property type="entry name" value="Concanavalin A-like lectins/glucanases"/>
    <property type="match status" value="1"/>
</dbReference>
<sequence>MAQLDVFSEQELTCSICLDLFSEPVSTPCGHNFCQGCIRGYWASSSVCSCPLCKRVFEERPELSINRVFAHIAQKYKEMQYGGPPQPKPRQKAVITGASLAEAEQILCDICSGKKKKAVRSCLTCTASYCELHVVPHQQTSLYTSHRLLDPHEALRGRTCQDQHPFCLILWVAFHCSFLLMREKDMDMHEVDELTLHFSLGDVKAALGEIRERLDDIRCGECVCMCVISVTVSSLAESESMMSVRSMRRKEWSLKEDVTLNPTTAYPFLILSDDRKQLKHGEKLQFYRNNSQRFDVWSCVLAKDGYESGRHYWEVSVGENKDWKLGVVRESAPRKGLFDMTPANGYYALWWSGSHLRALTAPPLAKVKVTGHLRRIGIYLDCEEGQLVFFNAKTGSEVYSFTVAFSEKLFPLFGTGDKDVPLMLMSPFVGVPE</sequence>
<dbReference type="FunFam" id="2.60.120.920:FF:000004">
    <property type="entry name" value="Butyrophilin subfamily 1 member A1"/>
    <property type="match status" value="1"/>
</dbReference>
<dbReference type="GO" id="GO:0045087">
    <property type="term" value="P:innate immune response"/>
    <property type="evidence" value="ECO:0007669"/>
    <property type="project" value="UniProtKB-KW"/>
</dbReference>
<dbReference type="InterPro" id="IPR003879">
    <property type="entry name" value="Butyrophylin_SPRY"/>
</dbReference>
<dbReference type="InterPro" id="IPR017907">
    <property type="entry name" value="Znf_RING_CS"/>
</dbReference>
<dbReference type="Pfam" id="PF13765">
    <property type="entry name" value="PRY"/>
    <property type="match status" value="1"/>
</dbReference>
<dbReference type="InterPro" id="IPR013083">
    <property type="entry name" value="Znf_RING/FYVE/PHD"/>
</dbReference>
<evidence type="ECO:0000256" key="4">
    <source>
        <dbReference type="ARBA" id="ARBA00022833"/>
    </source>
</evidence>
<dbReference type="Gene3D" id="2.60.120.920">
    <property type="match status" value="1"/>
</dbReference>
<dbReference type="InterPro" id="IPR027370">
    <property type="entry name" value="Znf-RING_euk"/>
</dbReference>
<feature type="domain" description="B30.2/SPRY" evidence="8">
    <location>
        <begin position="238"/>
        <end position="431"/>
    </location>
</feature>
<keyword evidence="10" id="KW-1185">Reference proteome</keyword>
<evidence type="ECO:0000256" key="2">
    <source>
        <dbReference type="ARBA" id="ARBA00022723"/>
    </source>
</evidence>
<evidence type="ECO:0000256" key="6">
    <source>
        <dbReference type="PROSITE-ProRule" id="PRU00175"/>
    </source>
</evidence>
<dbReference type="PANTHER" id="PTHR25465:SF32">
    <property type="entry name" value="BLOODTHIRSTY-RELATED GENE FAMILY, MEMBER 16 ISOFORM X1-RELATED"/>
    <property type="match status" value="1"/>
</dbReference>
<accession>A0A671PGI5</accession>
<dbReference type="PROSITE" id="PS00518">
    <property type="entry name" value="ZF_RING_1"/>
    <property type="match status" value="1"/>
</dbReference>
<name>A0A671PGI5_9TELE</name>
<keyword evidence="4" id="KW-0862">Zinc</keyword>
<dbReference type="PRINTS" id="PR01407">
    <property type="entry name" value="BUTYPHLNCDUF"/>
</dbReference>
<dbReference type="GO" id="GO:0008270">
    <property type="term" value="F:zinc ion binding"/>
    <property type="evidence" value="ECO:0007669"/>
    <property type="project" value="UniProtKB-KW"/>
</dbReference>
<dbReference type="Pfam" id="PF13445">
    <property type="entry name" value="zf-RING_UBOX"/>
    <property type="match status" value="1"/>
</dbReference>
<dbReference type="InterPro" id="IPR051051">
    <property type="entry name" value="E3_ubiq-ligase_TRIM/RNF"/>
</dbReference>
<dbReference type="InterPro" id="IPR001841">
    <property type="entry name" value="Znf_RING"/>
</dbReference>
<evidence type="ECO:0000256" key="5">
    <source>
        <dbReference type="ARBA" id="ARBA00022859"/>
    </source>
</evidence>
<evidence type="ECO:0000259" key="7">
    <source>
        <dbReference type="PROSITE" id="PS50089"/>
    </source>
</evidence>
<dbReference type="InterPro" id="IPR001870">
    <property type="entry name" value="B30.2/SPRY"/>
</dbReference>
<evidence type="ECO:0000313" key="10">
    <source>
        <dbReference type="Proteomes" id="UP000472260"/>
    </source>
</evidence>
<feature type="domain" description="RING-type" evidence="7">
    <location>
        <begin position="14"/>
        <end position="54"/>
    </location>
</feature>
<keyword evidence="1" id="KW-0399">Innate immunity</keyword>
<keyword evidence="5" id="KW-0391">Immunity</keyword>
<reference evidence="9" key="2">
    <citation type="submission" date="2025-09" db="UniProtKB">
        <authorList>
            <consortium name="Ensembl"/>
        </authorList>
    </citation>
    <scope>IDENTIFICATION</scope>
</reference>
<dbReference type="Ensembl" id="ENSSANT00000060643.1">
    <property type="protein sequence ID" value="ENSSANP00000056981.1"/>
    <property type="gene ID" value="ENSSANG00000028584.1"/>
</dbReference>
<dbReference type="PROSITE" id="PS50188">
    <property type="entry name" value="B302_SPRY"/>
    <property type="match status" value="1"/>
</dbReference>
<dbReference type="InterPro" id="IPR006574">
    <property type="entry name" value="PRY"/>
</dbReference>
<dbReference type="Gene3D" id="4.10.830.40">
    <property type="match status" value="1"/>
</dbReference>
<dbReference type="GO" id="GO:0005737">
    <property type="term" value="C:cytoplasm"/>
    <property type="evidence" value="ECO:0007669"/>
    <property type="project" value="UniProtKB-ARBA"/>
</dbReference>
<dbReference type="CDD" id="cd13733">
    <property type="entry name" value="SPRY_PRY_C-I_1"/>
    <property type="match status" value="1"/>
</dbReference>
<keyword evidence="3 6" id="KW-0863">Zinc-finger</keyword>
<evidence type="ECO:0000259" key="8">
    <source>
        <dbReference type="PROSITE" id="PS50188"/>
    </source>
</evidence>
<evidence type="ECO:0000313" key="9">
    <source>
        <dbReference type="Ensembl" id="ENSSANP00000056981.1"/>
    </source>
</evidence>
<protein>
    <submittedName>
        <fullName evidence="9">Bloodthirsty-related gene family, member 30</fullName>
    </submittedName>
</protein>
<keyword evidence="2" id="KW-0479">Metal-binding</keyword>
<dbReference type="SUPFAM" id="SSF57850">
    <property type="entry name" value="RING/U-box"/>
    <property type="match status" value="1"/>
</dbReference>
<dbReference type="PANTHER" id="PTHR25465">
    <property type="entry name" value="B-BOX DOMAIN CONTAINING"/>
    <property type="match status" value="1"/>
</dbReference>
<proteinExistence type="predicted"/>
<evidence type="ECO:0000256" key="3">
    <source>
        <dbReference type="ARBA" id="ARBA00022771"/>
    </source>
</evidence>
<evidence type="ECO:0000256" key="1">
    <source>
        <dbReference type="ARBA" id="ARBA00022588"/>
    </source>
</evidence>
<dbReference type="InterPro" id="IPR003877">
    <property type="entry name" value="SPRY_dom"/>
</dbReference>
<dbReference type="InterPro" id="IPR013320">
    <property type="entry name" value="ConA-like_dom_sf"/>
</dbReference>
<dbReference type="Proteomes" id="UP000472260">
    <property type="component" value="Unassembled WGS sequence"/>
</dbReference>
<organism evidence="9 10">
    <name type="scientific">Sinocyclocheilus anshuiensis</name>
    <dbReference type="NCBI Taxonomy" id="1608454"/>
    <lineage>
        <taxon>Eukaryota</taxon>
        <taxon>Metazoa</taxon>
        <taxon>Chordata</taxon>
        <taxon>Craniata</taxon>
        <taxon>Vertebrata</taxon>
        <taxon>Euteleostomi</taxon>
        <taxon>Actinopterygii</taxon>
        <taxon>Neopterygii</taxon>
        <taxon>Teleostei</taxon>
        <taxon>Ostariophysi</taxon>
        <taxon>Cypriniformes</taxon>
        <taxon>Cyprinidae</taxon>
        <taxon>Cyprininae</taxon>
        <taxon>Sinocyclocheilus</taxon>
    </lineage>
</organism>
<dbReference type="Gene3D" id="3.30.40.10">
    <property type="entry name" value="Zinc/RING finger domain, C3HC4 (zinc finger)"/>
    <property type="match status" value="1"/>
</dbReference>
<dbReference type="PROSITE" id="PS50089">
    <property type="entry name" value="ZF_RING_2"/>
    <property type="match status" value="1"/>
</dbReference>
<dbReference type="AlphaFoldDB" id="A0A671PGI5"/>
<dbReference type="SMART" id="SM00589">
    <property type="entry name" value="PRY"/>
    <property type="match status" value="1"/>
</dbReference>
<dbReference type="Pfam" id="PF00622">
    <property type="entry name" value="SPRY"/>
    <property type="match status" value="1"/>
</dbReference>
<dbReference type="SMART" id="SM00184">
    <property type="entry name" value="RING"/>
    <property type="match status" value="1"/>
</dbReference>
<dbReference type="InterPro" id="IPR043136">
    <property type="entry name" value="B30.2/SPRY_sf"/>
</dbReference>
<dbReference type="SMART" id="SM00449">
    <property type="entry name" value="SPRY"/>
    <property type="match status" value="1"/>
</dbReference>